<evidence type="ECO:0000313" key="3">
    <source>
        <dbReference type="Proteomes" id="UP001139384"/>
    </source>
</evidence>
<gene>
    <name evidence="2" type="ORF">L0P92_07345</name>
</gene>
<dbReference type="RefSeq" id="WP_234761702.1">
    <property type="nucleotide sequence ID" value="NZ_JAKEIP010000017.1"/>
</dbReference>
<evidence type="ECO:0000256" key="1">
    <source>
        <dbReference type="SAM" id="MobiDB-lite"/>
    </source>
</evidence>
<feature type="region of interest" description="Disordered" evidence="1">
    <location>
        <begin position="90"/>
        <end position="127"/>
    </location>
</feature>
<comment type="caution">
    <text evidence="2">The sequence shown here is derived from an EMBL/GenBank/DDBJ whole genome shotgun (WGS) entry which is preliminary data.</text>
</comment>
<evidence type="ECO:0000313" key="2">
    <source>
        <dbReference type="EMBL" id="MCF1593381.1"/>
    </source>
</evidence>
<name>A0A9X1TI85_STRM4</name>
<organism evidence="2 3">
    <name type="scientific">Streptomyces muensis</name>
    <dbReference type="NCBI Taxonomy" id="1077944"/>
    <lineage>
        <taxon>Bacteria</taxon>
        <taxon>Bacillati</taxon>
        <taxon>Actinomycetota</taxon>
        <taxon>Actinomycetes</taxon>
        <taxon>Kitasatosporales</taxon>
        <taxon>Streptomycetaceae</taxon>
        <taxon>Streptomyces</taxon>
    </lineage>
</organism>
<proteinExistence type="predicted"/>
<protein>
    <submittedName>
        <fullName evidence="2">Uncharacterized protein</fullName>
    </submittedName>
</protein>
<dbReference type="AlphaFoldDB" id="A0A9X1TI85"/>
<accession>A0A9X1TI85</accession>
<keyword evidence="3" id="KW-1185">Reference proteome</keyword>
<feature type="compositionally biased region" description="Low complexity" evidence="1">
    <location>
        <begin position="110"/>
        <end position="121"/>
    </location>
</feature>
<reference evidence="2" key="1">
    <citation type="submission" date="2022-01" db="EMBL/GenBank/DDBJ databases">
        <title>Draft Genome Sequences of Seven Type Strains of the Genus Streptomyces.</title>
        <authorList>
            <person name="Aziz S."/>
            <person name="Coretto E."/>
            <person name="Chronakova A."/>
            <person name="Sproer C."/>
            <person name="Huber K."/>
            <person name="Nouioui I."/>
            <person name="Gross H."/>
        </authorList>
    </citation>
    <scope>NUCLEOTIDE SEQUENCE</scope>
    <source>
        <strain evidence="2">DSM 103493</strain>
    </source>
</reference>
<sequence>MENKPIDVSRLGTIRCEIAPEPRTTLEGDQRRDREGNPLWVTGLAVRQPEGRRVDTIDVTTVGQPQGLTEGAEVRVTNLWGRDWSLEGRTGTTYRADAITPVPGSGGVSAGSAAAAGPRGKSSGGDS</sequence>
<dbReference type="EMBL" id="JAKEIP010000017">
    <property type="protein sequence ID" value="MCF1593381.1"/>
    <property type="molecule type" value="Genomic_DNA"/>
</dbReference>
<dbReference type="Proteomes" id="UP001139384">
    <property type="component" value="Unassembled WGS sequence"/>
</dbReference>